<dbReference type="GO" id="GO:0005829">
    <property type="term" value="C:cytosol"/>
    <property type="evidence" value="ECO:0007669"/>
    <property type="project" value="TreeGrafter"/>
</dbReference>
<comment type="subcellular location">
    <subcellularLocation>
        <location evidence="1 11">Cytoplasm</location>
    </subcellularLocation>
</comment>
<dbReference type="InterPro" id="IPR002300">
    <property type="entry name" value="aa-tRNA-synth_Ia"/>
</dbReference>
<dbReference type="SUPFAM" id="SSF47323">
    <property type="entry name" value="Anticodon-binding domain of a subclass of class I aminoacyl-tRNA synthetases"/>
    <property type="match status" value="1"/>
</dbReference>
<dbReference type="InterPro" id="IPR019499">
    <property type="entry name" value="Val-tRNA_synth_tRNA-bd"/>
</dbReference>
<dbReference type="HAMAP" id="MF_02004">
    <property type="entry name" value="Val_tRNA_synth_type1"/>
    <property type="match status" value="1"/>
</dbReference>
<comment type="domain">
    <text evidence="11">The C-terminal coiled-coil domain is crucial for aminoacylation activity.</text>
</comment>
<dbReference type="Gene3D" id="1.10.287.380">
    <property type="entry name" value="Valyl-tRNA synthetase, C-terminal domain"/>
    <property type="match status" value="1"/>
</dbReference>
<protein>
    <recommendedName>
        <fullName evidence="11">Valine--tRNA ligase</fullName>
        <ecNumber evidence="11">6.1.1.9</ecNumber>
    </recommendedName>
    <alternativeName>
        <fullName evidence="11">Valyl-tRNA synthetase</fullName>
        <shortName evidence="11">ValRS</shortName>
    </alternativeName>
</protein>
<evidence type="ECO:0000256" key="11">
    <source>
        <dbReference type="HAMAP-Rule" id="MF_02004"/>
    </source>
</evidence>
<feature type="short sequence motif" description="'HIGH' region" evidence="11">
    <location>
        <begin position="43"/>
        <end position="53"/>
    </location>
</feature>
<dbReference type="PROSITE" id="PS00178">
    <property type="entry name" value="AA_TRNA_LIGASE_I"/>
    <property type="match status" value="1"/>
</dbReference>
<dbReference type="CDD" id="cd00817">
    <property type="entry name" value="ValRS_core"/>
    <property type="match status" value="1"/>
</dbReference>
<evidence type="ECO:0000259" key="13">
    <source>
        <dbReference type="Pfam" id="PF08264"/>
    </source>
</evidence>
<evidence type="ECO:0000256" key="4">
    <source>
        <dbReference type="ARBA" id="ARBA00022598"/>
    </source>
</evidence>
<dbReference type="Gene3D" id="1.10.730.10">
    <property type="entry name" value="Isoleucyl-tRNA Synthetase, Domain 1"/>
    <property type="match status" value="1"/>
</dbReference>
<evidence type="ECO:0000256" key="1">
    <source>
        <dbReference type="ARBA" id="ARBA00004496"/>
    </source>
</evidence>
<feature type="binding site" evidence="11">
    <location>
        <position position="540"/>
    </location>
    <ligand>
        <name>ATP</name>
        <dbReference type="ChEBI" id="CHEBI:30616"/>
    </ligand>
</feature>
<dbReference type="CDD" id="cd07962">
    <property type="entry name" value="Anticodon_Ia_Val"/>
    <property type="match status" value="1"/>
</dbReference>
<keyword evidence="4 11" id="KW-0436">Ligase</keyword>
<feature type="domain" description="Valyl-tRNA synthetase tRNA-binding arm" evidence="14">
    <location>
        <begin position="814"/>
        <end position="878"/>
    </location>
</feature>
<evidence type="ECO:0000256" key="5">
    <source>
        <dbReference type="ARBA" id="ARBA00022741"/>
    </source>
</evidence>
<keyword evidence="5 11" id="KW-0547">Nucleotide-binding</keyword>
<dbReference type="Gene3D" id="3.40.50.620">
    <property type="entry name" value="HUPs"/>
    <property type="match status" value="2"/>
</dbReference>
<dbReference type="SUPFAM" id="SSF50677">
    <property type="entry name" value="ValRS/IleRS/LeuRS editing domain"/>
    <property type="match status" value="1"/>
</dbReference>
<evidence type="ECO:0000256" key="6">
    <source>
        <dbReference type="ARBA" id="ARBA00022840"/>
    </source>
</evidence>
<keyword evidence="3 11" id="KW-0963">Cytoplasm</keyword>
<dbReference type="GO" id="GO:0004832">
    <property type="term" value="F:valine-tRNA ligase activity"/>
    <property type="evidence" value="ECO:0007669"/>
    <property type="project" value="UniProtKB-UniRule"/>
</dbReference>
<dbReference type="NCBIfam" id="TIGR00422">
    <property type="entry name" value="valS"/>
    <property type="match status" value="1"/>
</dbReference>
<keyword evidence="6 11" id="KW-0067">ATP-binding</keyword>
<dbReference type="Gene3D" id="3.90.740.10">
    <property type="entry name" value="Valyl/Leucyl/Isoleucyl-tRNA synthetase, editing domain"/>
    <property type="match status" value="1"/>
</dbReference>
<dbReference type="Pfam" id="PF10458">
    <property type="entry name" value="Val_tRNA-synt_C"/>
    <property type="match status" value="1"/>
</dbReference>
<dbReference type="EC" id="6.1.1.9" evidence="11"/>
<evidence type="ECO:0000313" key="15">
    <source>
        <dbReference type="EMBL" id="MBG9377605.1"/>
    </source>
</evidence>
<comment type="catalytic activity">
    <reaction evidence="10 11">
        <text>tRNA(Val) + L-valine + ATP = L-valyl-tRNA(Val) + AMP + diphosphate</text>
        <dbReference type="Rhea" id="RHEA:10704"/>
        <dbReference type="Rhea" id="RHEA-COMP:9672"/>
        <dbReference type="Rhea" id="RHEA-COMP:9708"/>
        <dbReference type="ChEBI" id="CHEBI:30616"/>
        <dbReference type="ChEBI" id="CHEBI:33019"/>
        <dbReference type="ChEBI" id="CHEBI:57762"/>
        <dbReference type="ChEBI" id="CHEBI:78442"/>
        <dbReference type="ChEBI" id="CHEBI:78537"/>
        <dbReference type="ChEBI" id="CHEBI:456215"/>
        <dbReference type="EC" id="6.1.1.9"/>
    </reaction>
</comment>
<dbReference type="InterPro" id="IPR002303">
    <property type="entry name" value="Valyl-tRNA_ligase"/>
</dbReference>
<dbReference type="InterPro" id="IPR037118">
    <property type="entry name" value="Val-tRNA_synth_C_sf"/>
</dbReference>
<keyword evidence="16" id="KW-1185">Reference proteome</keyword>
<dbReference type="InterPro" id="IPR013155">
    <property type="entry name" value="M/V/L/I-tRNA-synth_anticd-bd"/>
</dbReference>
<sequence length="879" mass="101459">MELSKNYIPNETESKWYSHWLQQKYFSSSPDEREPYTIVIPPPNVTGVLHMGHCLNNTIQDVLARYNRMNGKNVCWVPGTDHASIATEAKVVGMLRERGITKSSLSRDEFLQYAWEWKEKYGGIILQQMKKLGCSLDWGRVSFTMDDDYYKSVISVFADLYNKGLIYRGKRMINWDTKALTALSDEEVIFRDTQSKLYFLNYKVVDGDGLPVEGGITIATVRPETILGDTAICVNPGDERYRHLHAKYAIVPLINRRIPIITDDYVTMEFGTGALKVTPAHDMNDYQLGLKHNLEVIDIMNDDGTFSLDAQILVGEDRFAARKKIIPLLEEASAIVKIEDYPNQVGYSERTDSVVEPRLSMQWWVKMKPLAEPALKAVADGEIKFHPAKFVNTYKYWMENIKDWCISRQLWWGHRIPAWYDKEGNYVVAVNEEAAIQQYAEKYGRQLTGTDRLVQDEDCLDTWFSSWLWPFEVFKGYSHPGNKDISYYYPTNTLVTAPEIIFFWVARMIMAGLEYEKAIPFEDVYFTGIVRDKLGRKMSKSLGNSPDLLELIDQYGADAVRFGILIASPAGNDLLFDDSSLEQGRNFNNKLWNALKLTKMWEGRQANFENETNDNFAVNWFGQRLNEAKAEVDTLTKQFRLSEALKTIYSLIWDDFCSWYLEWVKPGFEQPIDKAVYQKTISYFEQLLQLLHPYMPFISEEIYHLLKTQKDDLCVKQFSPANAADITIVKEGEILKKVISAIRDARNKNQVKPKDTIRLFIHTEHVESYQPIESILAKQVNAERVAYTKEAIANSIVVAVEKDKFFIECEQQLDAATLKEELLKDLTYQQNFLQSVIKKLSNERFVQNAKPEVVALERRKQADAEARIKTIEESLQNLN</sequence>
<dbReference type="InterPro" id="IPR009008">
    <property type="entry name" value="Val/Leu/Ile-tRNA-synth_edit"/>
</dbReference>
<proteinExistence type="inferred from homology"/>
<evidence type="ECO:0000256" key="3">
    <source>
        <dbReference type="ARBA" id="ARBA00022490"/>
    </source>
</evidence>
<dbReference type="InterPro" id="IPR014729">
    <property type="entry name" value="Rossmann-like_a/b/a_fold"/>
</dbReference>
<organism evidence="15 16">
    <name type="scientific">Panacibacter microcysteis</name>
    <dbReference type="NCBI Taxonomy" id="2793269"/>
    <lineage>
        <taxon>Bacteria</taxon>
        <taxon>Pseudomonadati</taxon>
        <taxon>Bacteroidota</taxon>
        <taxon>Chitinophagia</taxon>
        <taxon>Chitinophagales</taxon>
        <taxon>Chitinophagaceae</taxon>
        <taxon>Panacibacter</taxon>
    </lineage>
</organism>
<dbReference type="Proteomes" id="UP000628448">
    <property type="component" value="Unassembled WGS sequence"/>
</dbReference>
<dbReference type="InterPro" id="IPR001412">
    <property type="entry name" value="aa-tRNA-synth_I_CS"/>
</dbReference>
<evidence type="ECO:0000256" key="10">
    <source>
        <dbReference type="ARBA" id="ARBA00047552"/>
    </source>
</evidence>
<evidence type="ECO:0000256" key="2">
    <source>
        <dbReference type="ARBA" id="ARBA00011245"/>
    </source>
</evidence>
<dbReference type="PANTHER" id="PTHR11946:SF109">
    <property type="entry name" value="VALINE--TRNA LIGASE"/>
    <property type="match status" value="1"/>
</dbReference>
<evidence type="ECO:0000259" key="12">
    <source>
        <dbReference type="Pfam" id="PF00133"/>
    </source>
</evidence>
<dbReference type="FunFam" id="3.40.50.620:FF:000032">
    <property type="entry name" value="Valine--tRNA ligase"/>
    <property type="match status" value="1"/>
</dbReference>
<dbReference type="EMBL" id="JADWYR010000002">
    <property type="protein sequence ID" value="MBG9377605.1"/>
    <property type="molecule type" value="Genomic_DNA"/>
</dbReference>
<dbReference type="SUPFAM" id="SSF52374">
    <property type="entry name" value="Nucleotidylyl transferase"/>
    <property type="match status" value="1"/>
</dbReference>
<evidence type="ECO:0000256" key="9">
    <source>
        <dbReference type="ARBA" id="ARBA00023146"/>
    </source>
</evidence>
<comment type="subunit">
    <text evidence="2 11">Monomer.</text>
</comment>
<comment type="caution">
    <text evidence="15">The sequence shown here is derived from an EMBL/GenBank/DDBJ whole genome shotgun (WGS) entry which is preliminary data.</text>
</comment>
<evidence type="ECO:0000313" key="16">
    <source>
        <dbReference type="Proteomes" id="UP000628448"/>
    </source>
</evidence>
<dbReference type="PANTHER" id="PTHR11946">
    <property type="entry name" value="VALYL-TRNA SYNTHETASES"/>
    <property type="match status" value="1"/>
</dbReference>
<evidence type="ECO:0000256" key="7">
    <source>
        <dbReference type="ARBA" id="ARBA00022917"/>
    </source>
</evidence>
<comment type="similarity">
    <text evidence="11">Belongs to the class-I aminoacyl-tRNA synthetase family. ValS type 1 subfamily.</text>
</comment>
<dbReference type="Pfam" id="PF08264">
    <property type="entry name" value="Anticodon_1"/>
    <property type="match status" value="1"/>
</dbReference>
<dbReference type="InterPro" id="IPR009080">
    <property type="entry name" value="tRNAsynth_Ia_anticodon-bd"/>
</dbReference>
<name>A0A931GWG2_9BACT</name>
<dbReference type="RefSeq" id="WP_196991680.1">
    <property type="nucleotide sequence ID" value="NZ_JADWYR010000002.1"/>
</dbReference>
<feature type="domain" description="Aminoacyl-tRNA synthetase class Ia" evidence="12">
    <location>
        <begin position="15"/>
        <end position="575"/>
    </location>
</feature>
<evidence type="ECO:0000256" key="8">
    <source>
        <dbReference type="ARBA" id="ARBA00023054"/>
    </source>
</evidence>
<keyword evidence="8 11" id="KW-0175">Coiled coil</keyword>
<keyword evidence="9 11" id="KW-0030">Aminoacyl-tRNA synthetase</keyword>
<accession>A0A931GWG2</accession>
<dbReference type="InterPro" id="IPR010978">
    <property type="entry name" value="tRNA-bd_arm"/>
</dbReference>
<dbReference type="InterPro" id="IPR033705">
    <property type="entry name" value="Anticodon_Ia_Val"/>
</dbReference>
<feature type="domain" description="Methionyl/Valyl/Leucyl/Isoleucyl-tRNA synthetase anticodon-binding" evidence="13">
    <location>
        <begin position="620"/>
        <end position="759"/>
    </location>
</feature>
<dbReference type="GO" id="GO:0006438">
    <property type="term" value="P:valyl-tRNA aminoacylation"/>
    <property type="evidence" value="ECO:0007669"/>
    <property type="project" value="UniProtKB-UniRule"/>
</dbReference>
<dbReference type="GO" id="GO:0005524">
    <property type="term" value="F:ATP binding"/>
    <property type="evidence" value="ECO:0007669"/>
    <property type="project" value="UniProtKB-UniRule"/>
</dbReference>
<evidence type="ECO:0000259" key="14">
    <source>
        <dbReference type="Pfam" id="PF10458"/>
    </source>
</evidence>
<keyword evidence="7 11" id="KW-0648">Protein biosynthesis</keyword>
<dbReference type="PRINTS" id="PR00986">
    <property type="entry name" value="TRNASYNTHVAL"/>
</dbReference>
<gene>
    <name evidence="11" type="primary">valS</name>
    <name evidence="15" type="ORF">I5907_15275</name>
</gene>
<dbReference type="AlphaFoldDB" id="A0A931GWG2"/>
<dbReference type="NCBIfam" id="NF004349">
    <property type="entry name" value="PRK05729.1"/>
    <property type="match status" value="1"/>
</dbReference>
<feature type="short sequence motif" description="'KMSKS' region" evidence="11">
    <location>
        <begin position="537"/>
        <end position="541"/>
    </location>
</feature>
<dbReference type="Pfam" id="PF00133">
    <property type="entry name" value="tRNA-synt_1"/>
    <property type="match status" value="1"/>
</dbReference>
<dbReference type="GO" id="GO:0002161">
    <property type="term" value="F:aminoacyl-tRNA deacylase activity"/>
    <property type="evidence" value="ECO:0007669"/>
    <property type="project" value="InterPro"/>
</dbReference>
<dbReference type="SUPFAM" id="SSF46589">
    <property type="entry name" value="tRNA-binding arm"/>
    <property type="match status" value="1"/>
</dbReference>
<reference evidence="15" key="1">
    <citation type="submission" date="2020-11" db="EMBL/GenBank/DDBJ databases">
        <title>Bacterial whole genome sequence for Panacibacter sp. DH6.</title>
        <authorList>
            <person name="Le V."/>
            <person name="Ko S."/>
            <person name="Ahn C.-Y."/>
            <person name="Oh H.-M."/>
        </authorList>
    </citation>
    <scope>NUCLEOTIDE SEQUENCE</scope>
    <source>
        <strain evidence="15">DH6</strain>
    </source>
</reference>
<comment type="domain">
    <text evidence="11">ValRS has two distinct active sites: one for aminoacylation and one for editing. The misactivated threonine is translocated from the active site to the editing site.</text>
</comment>
<comment type="function">
    <text evidence="11">Catalyzes the attachment of valine to tRNA(Val). As ValRS can inadvertently accommodate and process structurally similar amino acids such as threonine, to avoid such errors, it has a 'posttransfer' editing activity that hydrolyzes mischarged Thr-tRNA(Val) in a tRNA-dependent manner.</text>
</comment>